<dbReference type="Proteomes" id="UP000271098">
    <property type="component" value="Unassembled WGS sequence"/>
</dbReference>
<accession>A0A183CXY0</accession>
<dbReference type="GO" id="GO:0045324">
    <property type="term" value="P:late endosome to vacuole transport"/>
    <property type="evidence" value="ECO:0007669"/>
    <property type="project" value="TreeGrafter"/>
</dbReference>
<dbReference type="InterPro" id="IPR038274">
    <property type="entry name" value="Atg6/Beclin_C_sf"/>
</dbReference>
<keyword evidence="4" id="KW-1185">Reference proteome</keyword>
<dbReference type="GO" id="GO:0000407">
    <property type="term" value="C:phagophore assembly site"/>
    <property type="evidence" value="ECO:0007669"/>
    <property type="project" value="TreeGrafter"/>
</dbReference>
<dbReference type="Pfam" id="PF04111">
    <property type="entry name" value="APG6"/>
    <property type="match status" value="1"/>
</dbReference>
<dbReference type="PANTHER" id="PTHR12768:SF4">
    <property type="entry name" value="BECLIN-1"/>
    <property type="match status" value="1"/>
</dbReference>
<dbReference type="WBParaSite" id="GPUH_0000132301-mRNA-1">
    <property type="protein sequence ID" value="GPUH_0000132301-mRNA-1"/>
    <property type="gene ID" value="GPUH_0000132301"/>
</dbReference>
<dbReference type="OrthoDB" id="20368at2759"/>
<dbReference type="GO" id="GO:0000423">
    <property type="term" value="P:mitophagy"/>
    <property type="evidence" value="ECO:0007669"/>
    <property type="project" value="TreeGrafter"/>
</dbReference>
<dbReference type="Gene3D" id="1.10.418.40">
    <property type="entry name" value="Autophagy protein 6/Beclin 1"/>
    <property type="match status" value="2"/>
</dbReference>
<evidence type="ECO:0000256" key="1">
    <source>
        <dbReference type="ARBA" id="ARBA00005965"/>
    </source>
</evidence>
<dbReference type="InterPro" id="IPR040455">
    <property type="entry name" value="Atg6_BARA"/>
</dbReference>
<comment type="similarity">
    <text evidence="1">Belongs to the beclin family.</text>
</comment>
<dbReference type="AlphaFoldDB" id="A0A183CXY0"/>
<dbReference type="GO" id="GO:0006995">
    <property type="term" value="P:cellular response to nitrogen starvation"/>
    <property type="evidence" value="ECO:0007669"/>
    <property type="project" value="TreeGrafter"/>
</dbReference>
<evidence type="ECO:0000313" key="4">
    <source>
        <dbReference type="Proteomes" id="UP000271098"/>
    </source>
</evidence>
<dbReference type="GO" id="GO:0034271">
    <property type="term" value="C:phosphatidylinositol 3-kinase complex, class III, type I"/>
    <property type="evidence" value="ECO:0007669"/>
    <property type="project" value="TreeGrafter"/>
</dbReference>
<protein>
    <submittedName>
        <fullName evidence="5">APG6 domain-containing protein</fullName>
    </submittedName>
</protein>
<dbReference type="GO" id="GO:0030674">
    <property type="term" value="F:protein-macromolecule adaptor activity"/>
    <property type="evidence" value="ECO:0007669"/>
    <property type="project" value="TreeGrafter"/>
</dbReference>
<gene>
    <name evidence="3" type="ORF">GPUH_LOCUS1321</name>
</gene>
<dbReference type="EMBL" id="UYRT01001549">
    <property type="protein sequence ID" value="VDK29807.1"/>
    <property type="molecule type" value="Genomic_DNA"/>
</dbReference>
<reference evidence="3 4" key="2">
    <citation type="submission" date="2018-11" db="EMBL/GenBank/DDBJ databases">
        <authorList>
            <consortium name="Pathogen Informatics"/>
        </authorList>
    </citation>
    <scope>NUCLEOTIDE SEQUENCE [LARGE SCALE GENOMIC DNA]</scope>
</reference>
<evidence type="ECO:0000259" key="2">
    <source>
        <dbReference type="Pfam" id="PF04111"/>
    </source>
</evidence>
<dbReference type="InterPro" id="IPR007243">
    <property type="entry name" value="Atg6/Beclin"/>
</dbReference>
<sequence>MLLKKEVEKRDAEASLRCLKVRLDKLSKINVLNTAFHIWQQGCFGTINGFRLGQLPHSQVEWNEINAAWGQLALLLNASYKFLFAVEIIRKYTLGDCLDDFHFSVYRIVPMGSYSFVQCIDSDVDLPLFGSGGFKPFGQKKLDEGICADRIEDNKMEYSVKMQFNSEERWTKAMKCLLINFRWAISFVVVHSKVLASEENAA</sequence>
<evidence type="ECO:0000313" key="3">
    <source>
        <dbReference type="EMBL" id="VDK29807.1"/>
    </source>
</evidence>
<organism evidence="5">
    <name type="scientific">Gongylonema pulchrum</name>
    <dbReference type="NCBI Taxonomy" id="637853"/>
    <lineage>
        <taxon>Eukaryota</taxon>
        <taxon>Metazoa</taxon>
        <taxon>Ecdysozoa</taxon>
        <taxon>Nematoda</taxon>
        <taxon>Chromadorea</taxon>
        <taxon>Rhabditida</taxon>
        <taxon>Spirurina</taxon>
        <taxon>Spiruromorpha</taxon>
        <taxon>Spiruroidea</taxon>
        <taxon>Gongylonematidae</taxon>
        <taxon>Gongylonema</taxon>
    </lineage>
</organism>
<feature type="domain" description="Atg6 BARA" evidence="2">
    <location>
        <begin position="26"/>
        <end position="148"/>
    </location>
</feature>
<name>A0A183CXY0_9BILA</name>
<evidence type="ECO:0000313" key="5">
    <source>
        <dbReference type="WBParaSite" id="GPUH_0000132301-mRNA-1"/>
    </source>
</evidence>
<reference evidence="5" key="1">
    <citation type="submission" date="2016-06" db="UniProtKB">
        <authorList>
            <consortium name="WormBaseParasite"/>
        </authorList>
    </citation>
    <scope>IDENTIFICATION</scope>
</reference>
<dbReference type="PANTHER" id="PTHR12768">
    <property type="entry name" value="BECLIN 1"/>
    <property type="match status" value="1"/>
</dbReference>
<dbReference type="GO" id="GO:0034272">
    <property type="term" value="C:phosphatidylinositol 3-kinase complex, class III, type II"/>
    <property type="evidence" value="ECO:0007669"/>
    <property type="project" value="TreeGrafter"/>
</dbReference>
<dbReference type="GO" id="GO:0043548">
    <property type="term" value="F:phosphatidylinositol 3-kinase binding"/>
    <property type="evidence" value="ECO:0007669"/>
    <property type="project" value="TreeGrafter"/>
</dbReference>
<dbReference type="GO" id="GO:0000045">
    <property type="term" value="P:autophagosome assembly"/>
    <property type="evidence" value="ECO:0007669"/>
    <property type="project" value="TreeGrafter"/>
</dbReference>
<proteinExistence type="inferred from homology"/>